<dbReference type="EMBL" id="CP050297">
    <property type="protein sequence ID" value="QND61594.1"/>
    <property type="molecule type" value="Genomic_DNA"/>
</dbReference>
<evidence type="ECO:0000256" key="1">
    <source>
        <dbReference type="ARBA" id="ARBA00022553"/>
    </source>
</evidence>
<dbReference type="InterPro" id="IPR036388">
    <property type="entry name" value="WH-like_DNA-bd_sf"/>
</dbReference>
<geneLocation type="plasmid" evidence="10 11">
    <name>p_2</name>
</geneLocation>
<dbReference type="InterPro" id="IPR011006">
    <property type="entry name" value="CheY-like_superfamily"/>
</dbReference>
<dbReference type="GO" id="GO:0006355">
    <property type="term" value="P:regulation of DNA-templated transcription"/>
    <property type="evidence" value="ECO:0007669"/>
    <property type="project" value="InterPro"/>
</dbReference>
<protein>
    <submittedName>
        <fullName evidence="10">Response regulator transcription factor</fullName>
    </submittedName>
</protein>
<dbReference type="Gene3D" id="3.40.50.2300">
    <property type="match status" value="1"/>
</dbReference>
<reference evidence="11" key="1">
    <citation type="journal article" date="2020" name="Mol. Plant Microbe">
        <title>Rhizobial microsymbionts of the narrowly endemic Oxytropis species growing in Kamchatka are characterized by significant genetic diversity and possess a set of genes that are associated with T3SS and T6SS secretion systems and can affect the development of symbiosis.</title>
        <authorList>
            <person name="Safronova V."/>
            <person name="Guro P."/>
            <person name="Sazanova A."/>
            <person name="Kuznetsova I."/>
            <person name="Belimov A."/>
            <person name="Yakubov V."/>
            <person name="Chirak E."/>
            <person name="Afonin A."/>
            <person name="Gogolev Y."/>
            <person name="Andronov E."/>
            <person name="Tikhonovich I."/>
        </authorList>
    </citation>
    <scope>NUCLEOTIDE SEQUENCE [LARGE SCALE GENOMIC DNA]</scope>
    <source>
        <strain evidence="11">583</strain>
        <plasmid evidence="11">p_2</plasmid>
    </source>
</reference>
<feature type="DNA-binding region" description="OmpR/PhoB-type" evidence="7">
    <location>
        <begin position="125"/>
        <end position="223"/>
    </location>
</feature>
<dbReference type="GO" id="GO:0000156">
    <property type="term" value="F:phosphorelay response regulator activity"/>
    <property type="evidence" value="ECO:0007669"/>
    <property type="project" value="TreeGrafter"/>
</dbReference>
<dbReference type="Pfam" id="PF00486">
    <property type="entry name" value="Trans_reg_C"/>
    <property type="match status" value="1"/>
</dbReference>
<dbReference type="Pfam" id="PF00072">
    <property type="entry name" value="Response_reg"/>
    <property type="match status" value="1"/>
</dbReference>
<dbReference type="CDD" id="cd19935">
    <property type="entry name" value="REC_OmpR_CusR-like"/>
    <property type="match status" value="1"/>
</dbReference>
<feature type="domain" description="OmpR/PhoB-type" evidence="9">
    <location>
        <begin position="125"/>
        <end position="223"/>
    </location>
</feature>
<dbReference type="FunFam" id="1.10.10.10:FF:000005">
    <property type="entry name" value="Two-component system response regulator"/>
    <property type="match status" value="1"/>
</dbReference>
<dbReference type="RefSeq" id="WP_183454827.1">
    <property type="nucleotide sequence ID" value="NZ_CP050297.1"/>
</dbReference>
<dbReference type="GO" id="GO:0000976">
    <property type="term" value="F:transcription cis-regulatory region binding"/>
    <property type="evidence" value="ECO:0007669"/>
    <property type="project" value="TreeGrafter"/>
</dbReference>
<dbReference type="AlphaFoldDB" id="A0A7G6T4B2"/>
<gene>
    <name evidence="10" type="ORF">HB778_35385</name>
</gene>
<dbReference type="PROSITE" id="PS51755">
    <property type="entry name" value="OMPR_PHOB"/>
    <property type="match status" value="1"/>
</dbReference>
<feature type="domain" description="Response regulatory" evidence="8">
    <location>
        <begin position="2"/>
        <end position="116"/>
    </location>
</feature>
<evidence type="ECO:0000256" key="7">
    <source>
        <dbReference type="PROSITE-ProRule" id="PRU01091"/>
    </source>
</evidence>
<evidence type="ECO:0000313" key="10">
    <source>
        <dbReference type="EMBL" id="QND61594.1"/>
    </source>
</evidence>
<accession>A0A7G6T4B2</accession>
<dbReference type="CDD" id="cd00383">
    <property type="entry name" value="trans_reg_C"/>
    <property type="match status" value="1"/>
</dbReference>
<evidence type="ECO:0000256" key="5">
    <source>
        <dbReference type="ARBA" id="ARBA00023163"/>
    </source>
</evidence>
<evidence type="ECO:0000256" key="3">
    <source>
        <dbReference type="ARBA" id="ARBA00023015"/>
    </source>
</evidence>
<dbReference type="Gene3D" id="1.10.10.10">
    <property type="entry name" value="Winged helix-like DNA-binding domain superfamily/Winged helix DNA-binding domain"/>
    <property type="match status" value="1"/>
</dbReference>
<keyword evidence="1 6" id="KW-0597">Phosphoprotein</keyword>
<sequence length="226" mass="25302">MRILIVEDDEKTASYLKRGLSEAGHVVDRARDGATGLAMALEDIYDVLVLDRMLPQMDGIELVKGIRAHGNQVPALMLSARASTQDRIEGLQAGCDDYIAKPYAFSEILARLDALARRVQPTRRQAVLKVGDLELDVLGRRAVRGARHIDLQYREFLLLELLMRHAGQIVTRSMLLETAWPYDFEPRGNVVDMHIHRLRGKVDEGFAAPLIHTVQGSGYVLSPQRP</sequence>
<keyword evidence="5" id="KW-0804">Transcription</keyword>
<evidence type="ECO:0000313" key="11">
    <source>
        <dbReference type="Proteomes" id="UP000515465"/>
    </source>
</evidence>
<evidence type="ECO:0000259" key="8">
    <source>
        <dbReference type="PROSITE" id="PS50110"/>
    </source>
</evidence>
<dbReference type="FunFam" id="3.40.50.2300:FF:000001">
    <property type="entry name" value="DNA-binding response regulator PhoB"/>
    <property type="match status" value="1"/>
</dbReference>
<organism evidence="10 11">
    <name type="scientific">Mesorhizobium huakuii</name>
    <dbReference type="NCBI Taxonomy" id="28104"/>
    <lineage>
        <taxon>Bacteria</taxon>
        <taxon>Pseudomonadati</taxon>
        <taxon>Pseudomonadota</taxon>
        <taxon>Alphaproteobacteria</taxon>
        <taxon>Hyphomicrobiales</taxon>
        <taxon>Phyllobacteriaceae</taxon>
        <taxon>Mesorhizobium</taxon>
    </lineage>
</organism>
<evidence type="ECO:0000256" key="6">
    <source>
        <dbReference type="PROSITE-ProRule" id="PRU00169"/>
    </source>
</evidence>
<dbReference type="PANTHER" id="PTHR48111">
    <property type="entry name" value="REGULATOR OF RPOS"/>
    <property type="match status" value="1"/>
</dbReference>
<evidence type="ECO:0000256" key="4">
    <source>
        <dbReference type="ARBA" id="ARBA00023125"/>
    </source>
</evidence>
<keyword evidence="4 7" id="KW-0238">DNA-binding</keyword>
<proteinExistence type="predicted"/>
<dbReference type="InterPro" id="IPR039420">
    <property type="entry name" value="WalR-like"/>
</dbReference>
<evidence type="ECO:0000256" key="2">
    <source>
        <dbReference type="ARBA" id="ARBA00023012"/>
    </source>
</evidence>
<name>A0A7G6T4B2_9HYPH</name>
<feature type="modified residue" description="4-aspartylphosphate" evidence="6">
    <location>
        <position position="51"/>
    </location>
</feature>
<dbReference type="Proteomes" id="UP000515465">
    <property type="component" value="Plasmid p_2"/>
</dbReference>
<keyword evidence="2" id="KW-0902">Two-component regulatory system</keyword>
<dbReference type="GO" id="GO:0005829">
    <property type="term" value="C:cytosol"/>
    <property type="evidence" value="ECO:0007669"/>
    <property type="project" value="TreeGrafter"/>
</dbReference>
<keyword evidence="3" id="KW-0805">Transcription regulation</keyword>
<dbReference type="GO" id="GO:0032993">
    <property type="term" value="C:protein-DNA complex"/>
    <property type="evidence" value="ECO:0007669"/>
    <property type="project" value="TreeGrafter"/>
</dbReference>
<dbReference type="InterPro" id="IPR001867">
    <property type="entry name" value="OmpR/PhoB-type_DNA-bd"/>
</dbReference>
<dbReference type="PANTHER" id="PTHR48111:SF76">
    <property type="entry name" value="TWO-COMPONENT RESPONSE REGULATOR"/>
    <property type="match status" value="1"/>
</dbReference>
<dbReference type="SMART" id="SM00862">
    <property type="entry name" value="Trans_reg_C"/>
    <property type="match status" value="1"/>
</dbReference>
<evidence type="ECO:0000259" key="9">
    <source>
        <dbReference type="PROSITE" id="PS51755"/>
    </source>
</evidence>
<dbReference type="PROSITE" id="PS50110">
    <property type="entry name" value="RESPONSE_REGULATORY"/>
    <property type="match status" value="1"/>
</dbReference>
<dbReference type="SMART" id="SM00448">
    <property type="entry name" value="REC"/>
    <property type="match status" value="1"/>
</dbReference>
<dbReference type="InterPro" id="IPR001789">
    <property type="entry name" value="Sig_transdc_resp-reg_receiver"/>
</dbReference>
<keyword evidence="10" id="KW-0614">Plasmid</keyword>
<dbReference type="SUPFAM" id="SSF52172">
    <property type="entry name" value="CheY-like"/>
    <property type="match status" value="1"/>
</dbReference>